<dbReference type="OrthoDB" id="9813025at2"/>
<gene>
    <name evidence="3" type="ORF">SAMN05421740_10691</name>
</gene>
<name>A0A1H7QUQ1_9SPHI</name>
<dbReference type="PANTHER" id="PTHR43228:SF1">
    <property type="entry name" value="TWO-COMPONENT RESPONSE REGULATOR ARR22"/>
    <property type="match status" value="1"/>
</dbReference>
<dbReference type="SMART" id="SM00448">
    <property type="entry name" value="REC"/>
    <property type="match status" value="1"/>
</dbReference>
<feature type="modified residue" description="4-aspartylphosphate" evidence="1">
    <location>
        <position position="54"/>
    </location>
</feature>
<evidence type="ECO:0000313" key="3">
    <source>
        <dbReference type="EMBL" id="SEL51037.1"/>
    </source>
</evidence>
<dbReference type="Proteomes" id="UP000198916">
    <property type="component" value="Unassembled WGS sequence"/>
</dbReference>
<organism evidence="3 4">
    <name type="scientific">Parapedobacter koreensis</name>
    <dbReference type="NCBI Taxonomy" id="332977"/>
    <lineage>
        <taxon>Bacteria</taxon>
        <taxon>Pseudomonadati</taxon>
        <taxon>Bacteroidota</taxon>
        <taxon>Sphingobacteriia</taxon>
        <taxon>Sphingobacteriales</taxon>
        <taxon>Sphingobacteriaceae</taxon>
        <taxon>Parapedobacter</taxon>
    </lineage>
</organism>
<dbReference type="InterPro" id="IPR001789">
    <property type="entry name" value="Sig_transdc_resp-reg_receiver"/>
</dbReference>
<evidence type="ECO:0000259" key="2">
    <source>
        <dbReference type="PROSITE" id="PS50110"/>
    </source>
</evidence>
<dbReference type="CDD" id="cd00156">
    <property type="entry name" value="REC"/>
    <property type="match status" value="1"/>
</dbReference>
<dbReference type="RefSeq" id="WP_090606632.1">
    <property type="nucleotide sequence ID" value="NZ_FNZR01000006.1"/>
</dbReference>
<dbReference type="STRING" id="332977.SAMN05421740_10691"/>
<proteinExistence type="predicted"/>
<dbReference type="GO" id="GO:0000160">
    <property type="term" value="P:phosphorelay signal transduction system"/>
    <property type="evidence" value="ECO:0007669"/>
    <property type="project" value="InterPro"/>
</dbReference>
<evidence type="ECO:0000256" key="1">
    <source>
        <dbReference type="PROSITE-ProRule" id="PRU00169"/>
    </source>
</evidence>
<protein>
    <submittedName>
        <fullName evidence="3">Response regulator receiver domain-containing protein</fullName>
    </submittedName>
</protein>
<dbReference type="PROSITE" id="PS50110">
    <property type="entry name" value="RESPONSE_REGULATORY"/>
    <property type="match status" value="1"/>
</dbReference>
<keyword evidence="1" id="KW-0597">Phosphoprotein</keyword>
<feature type="domain" description="Response regulatory" evidence="2">
    <location>
        <begin position="5"/>
        <end position="119"/>
    </location>
</feature>
<accession>A0A1H7QUQ1</accession>
<keyword evidence="4" id="KW-1185">Reference proteome</keyword>
<dbReference type="EMBL" id="FNZR01000006">
    <property type="protein sequence ID" value="SEL51037.1"/>
    <property type="molecule type" value="Genomic_DNA"/>
</dbReference>
<dbReference type="Pfam" id="PF00072">
    <property type="entry name" value="Response_reg"/>
    <property type="match status" value="1"/>
</dbReference>
<dbReference type="PANTHER" id="PTHR43228">
    <property type="entry name" value="TWO-COMPONENT RESPONSE REGULATOR"/>
    <property type="match status" value="1"/>
</dbReference>
<dbReference type="Gene3D" id="3.40.50.2300">
    <property type="match status" value="1"/>
</dbReference>
<dbReference type="AlphaFoldDB" id="A0A1H7QUQ1"/>
<evidence type="ECO:0000313" key="4">
    <source>
        <dbReference type="Proteomes" id="UP000198916"/>
    </source>
</evidence>
<reference evidence="4" key="1">
    <citation type="submission" date="2016-10" db="EMBL/GenBank/DDBJ databases">
        <authorList>
            <person name="Varghese N."/>
            <person name="Submissions S."/>
        </authorList>
    </citation>
    <scope>NUCLEOTIDE SEQUENCE [LARGE SCALE GENOMIC DNA]</scope>
    <source>
        <strain evidence="4">Jip14</strain>
    </source>
</reference>
<dbReference type="InterPro" id="IPR011006">
    <property type="entry name" value="CheY-like_superfamily"/>
</dbReference>
<sequence>MQETNILWADDEIDLLKPHIMLLNEKGYGVKTVTNGNDAVDAFKKGFYDLVFLDENMPGLTGLETLFELKNINPAIPMVLVTKNEEEHLMEDAIGSKIDDYLIKPVNPKQILLTIKKLTENKRLISEKTSMAYQQDFRTLGMILNDNLDYEQWTEVYKKLIYWELSLEKLEDAGMHEVLTLQKAEANMQFSKFMEKNYLRWVKEPERGPIMSHQLFRKKVFPTLQDNRPTFFFLIDNLRYDQWRVVNEVITNYFRLEEEDSYYSILPTATQYARNAIFSGLMPLEMERQHPGLWQNDEDEGGKNLHEDKFLADQIKRLYRKECKHSYTKVLTLEQGRDVAENLSNLMGNDLNVLVYNFVDMLSHARTDMAMIRELANDEAAYRSLTLSWFEHSPLLDTLKWLSQKAVRVIITTDHGTIRVKHASKVIGDRNTNTNLRYKQGKNLNFIAKDVFHIKNPHDAMLPKLHVSSSFIFAKEDTYFVYPNNYNHFVNYFNETFQHGGISLEEIIIPFATYTTK</sequence>
<dbReference type="SUPFAM" id="SSF52172">
    <property type="entry name" value="CheY-like"/>
    <property type="match status" value="1"/>
</dbReference>
<dbReference type="InterPro" id="IPR052048">
    <property type="entry name" value="ST_Response_Regulator"/>
</dbReference>
<dbReference type="Pfam" id="PF08665">
    <property type="entry name" value="PglZ"/>
    <property type="match status" value="1"/>
</dbReference>